<accession>I4GYG6</accession>
<comment type="caution">
    <text evidence="1">The sequence shown here is derived from an EMBL/GenBank/DDBJ whole genome shotgun (WGS) entry which is preliminary data.</text>
</comment>
<name>I4GYG6_MICAE</name>
<protein>
    <submittedName>
        <fullName evidence="1">Uncharacterized protein</fullName>
    </submittedName>
</protein>
<gene>
    <name evidence="1" type="ORF">MICAF_100006</name>
</gene>
<dbReference type="EMBL" id="CAIM01000002">
    <property type="protein sequence ID" value="CCI14840.1"/>
    <property type="molecule type" value="Genomic_DNA"/>
</dbReference>
<dbReference type="Proteomes" id="UP000003613">
    <property type="component" value="Unassembled WGS sequence"/>
</dbReference>
<organism evidence="1 2">
    <name type="scientific">Microcystis aeruginosa PCC 9807</name>
    <dbReference type="NCBI Taxonomy" id="1160283"/>
    <lineage>
        <taxon>Bacteria</taxon>
        <taxon>Bacillati</taxon>
        <taxon>Cyanobacteriota</taxon>
        <taxon>Cyanophyceae</taxon>
        <taxon>Oscillatoriophycideae</taxon>
        <taxon>Chroococcales</taxon>
        <taxon>Microcystaceae</taxon>
        <taxon>Microcystis</taxon>
    </lineage>
</organism>
<evidence type="ECO:0000313" key="2">
    <source>
        <dbReference type="Proteomes" id="UP000003613"/>
    </source>
</evidence>
<dbReference type="InterPro" id="IPR021799">
    <property type="entry name" value="PIN-like_prokaryotic"/>
</dbReference>
<sequence length="40" mass="4540">MIIVSNTTPLSELAKVGQLNLLQKLCGKIKYLSKINYTFR</sequence>
<dbReference type="AlphaFoldDB" id="I4GYG6"/>
<proteinExistence type="predicted"/>
<evidence type="ECO:0000313" key="1">
    <source>
        <dbReference type="EMBL" id="CCI14840.1"/>
    </source>
</evidence>
<dbReference type="HOGENOM" id="CLU_3292434_0_0_3"/>
<dbReference type="Pfam" id="PF11848">
    <property type="entry name" value="DUF3368"/>
    <property type="match status" value="1"/>
</dbReference>
<reference evidence="1 2" key="1">
    <citation type="submission" date="2012-04" db="EMBL/GenBank/DDBJ databases">
        <authorList>
            <person name="Genoscope - CEA"/>
        </authorList>
    </citation>
    <scope>NUCLEOTIDE SEQUENCE [LARGE SCALE GENOMIC DNA]</scope>
    <source>
        <strain evidence="1 2">9807</strain>
    </source>
</reference>